<gene>
    <name evidence="4" type="ORF">STCU_05492</name>
</gene>
<accession>S9VL50</accession>
<reference evidence="4 5" key="1">
    <citation type="journal article" date="2013" name="PLoS ONE">
        <title>Predicting the Proteins of Angomonas deanei, Strigomonas culicis and Their Respective Endosymbionts Reveals New Aspects of the Trypanosomatidae Family.</title>
        <authorList>
            <person name="Motta M.C."/>
            <person name="Martins A.C."/>
            <person name="de Souza S.S."/>
            <person name="Catta-Preta C.M."/>
            <person name="Silva R."/>
            <person name="Klein C.C."/>
            <person name="de Almeida L.G."/>
            <person name="de Lima Cunha O."/>
            <person name="Ciapina L.P."/>
            <person name="Brocchi M."/>
            <person name="Colabardini A.C."/>
            <person name="de Araujo Lima B."/>
            <person name="Machado C.R."/>
            <person name="de Almeida Soares C.M."/>
            <person name="Probst C.M."/>
            <person name="de Menezes C.B."/>
            <person name="Thompson C.E."/>
            <person name="Bartholomeu D.C."/>
            <person name="Gradia D.F."/>
            <person name="Pavoni D.P."/>
            <person name="Grisard E.C."/>
            <person name="Fantinatti-Garboggini F."/>
            <person name="Marchini F.K."/>
            <person name="Rodrigues-Luiz G.F."/>
            <person name="Wagner G."/>
            <person name="Goldman G.H."/>
            <person name="Fietto J.L."/>
            <person name="Elias M.C."/>
            <person name="Goldman M.H."/>
            <person name="Sagot M.F."/>
            <person name="Pereira M."/>
            <person name="Stoco P.H."/>
            <person name="de Mendonca-Neto R.P."/>
            <person name="Teixeira S.M."/>
            <person name="Maciel T.E."/>
            <person name="de Oliveira Mendes T.A."/>
            <person name="Urmenyi T.P."/>
            <person name="de Souza W."/>
            <person name="Schenkman S."/>
            <person name="de Vasconcelos A.T."/>
        </authorList>
    </citation>
    <scope>NUCLEOTIDE SEQUENCE [LARGE SCALE GENOMIC DNA]</scope>
</reference>
<dbReference type="PROSITE" id="PS50012">
    <property type="entry name" value="RCC1_3"/>
    <property type="match status" value="2"/>
</dbReference>
<feature type="compositionally biased region" description="Low complexity" evidence="3">
    <location>
        <begin position="542"/>
        <end position="564"/>
    </location>
</feature>
<dbReference type="PRINTS" id="PR00633">
    <property type="entry name" value="RCCNDNSATION"/>
</dbReference>
<dbReference type="Pfam" id="PF00415">
    <property type="entry name" value="RCC1"/>
    <property type="match status" value="2"/>
</dbReference>
<feature type="repeat" description="RCC1" evidence="2">
    <location>
        <begin position="373"/>
        <end position="423"/>
    </location>
</feature>
<evidence type="ECO:0000313" key="4">
    <source>
        <dbReference type="EMBL" id="EPY27846.1"/>
    </source>
</evidence>
<feature type="region of interest" description="Disordered" evidence="3">
    <location>
        <begin position="466"/>
        <end position="522"/>
    </location>
</feature>
<feature type="repeat" description="RCC1" evidence="2">
    <location>
        <begin position="320"/>
        <end position="372"/>
    </location>
</feature>
<keyword evidence="1" id="KW-0677">Repeat</keyword>
<dbReference type="PROSITE" id="PS00626">
    <property type="entry name" value="RCC1_2"/>
    <property type="match status" value="1"/>
</dbReference>
<evidence type="ECO:0000256" key="3">
    <source>
        <dbReference type="SAM" id="MobiDB-lite"/>
    </source>
</evidence>
<dbReference type="InterPro" id="IPR000408">
    <property type="entry name" value="Reg_chr_condens"/>
</dbReference>
<evidence type="ECO:0000256" key="2">
    <source>
        <dbReference type="PROSITE-ProRule" id="PRU00235"/>
    </source>
</evidence>
<sequence>MISDAEFWIEVRRKNGGGDDLFKCMLAALHARQMQLDARTTSLEREEYKLQTLGTERRDAVEGKVICGEDRRKMDEQRRKRERELRELETTVETNKTLQLPKLPSYRVATISIRVLQQIMLFSVPIYALRYNVPAMSMSWNTSCFIDRPNKQLITFGAGQGVKVPQHLCGRGCVAGDGFFAILTDHDEVWASGGLKVSSASVSGPTPLGREEVMTGVAGKTLMLVGHGQRLASVTRAFTVRPLSALSNPTRSIIPSRHVRFVDLGFGEDYYMVGTDSIVYKTTASKRAVSTPRRVMTLCRTPASRIASGTSFLLIIDQNGHLYSLGRNKKGQLGNGERQDAQRKPHFHDHLTHHFFVQVSTGDCHSLALTSSGIVYGAGSNESGQLGLGSHQKEVLRFTPIPLPGKCVGIAAGPAGSMFACEDGQVLTCGLNDCMQLGLDTAQKIVYEPTPVAVLPAGVESYTMDFGGYRRPEGTSSPPDAVTPDTKSAGKPTKGNEEDTALNRSATIPVSNPKYINPTATSPTTAAIAPATTTSVAALASNKKNNNDNNNNNINNNANTNADHTTTHASEKLEKPEKPEKAEKPEKPEKPEKLHEETPHPLPSVNMGERNAEQDNGPVNMVPITRDATLVTVATPGHTEHDPFEENPVVPVIQDKKKKHEKKVSSKCCATM</sequence>
<keyword evidence="5" id="KW-1185">Reference proteome</keyword>
<proteinExistence type="predicted"/>
<evidence type="ECO:0008006" key="6">
    <source>
        <dbReference type="Google" id="ProtNLM"/>
    </source>
</evidence>
<dbReference type="OrthoDB" id="5370059at2759"/>
<evidence type="ECO:0000313" key="5">
    <source>
        <dbReference type="Proteomes" id="UP000015354"/>
    </source>
</evidence>
<dbReference type="PANTHER" id="PTHR22872">
    <property type="entry name" value="BTK-BINDING PROTEIN-RELATED"/>
    <property type="match status" value="1"/>
</dbReference>
<feature type="compositionally biased region" description="Basic and acidic residues" evidence="3">
    <location>
        <begin position="565"/>
        <end position="599"/>
    </location>
</feature>
<dbReference type="AlphaFoldDB" id="S9VL50"/>
<dbReference type="InterPro" id="IPR051625">
    <property type="entry name" value="Signaling_Regulatory_Domain"/>
</dbReference>
<name>S9VL50_9TRYP</name>
<dbReference type="Proteomes" id="UP000015354">
    <property type="component" value="Unassembled WGS sequence"/>
</dbReference>
<dbReference type="EMBL" id="ATMH01005492">
    <property type="protein sequence ID" value="EPY27846.1"/>
    <property type="molecule type" value="Genomic_DNA"/>
</dbReference>
<dbReference type="FunFam" id="2.130.10.30:FF:000047">
    <property type="entry name" value="Regulator of chromosome condensation (RCC1) repeat"/>
    <property type="match status" value="1"/>
</dbReference>
<feature type="region of interest" description="Disordered" evidence="3">
    <location>
        <begin position="542"/>
        <end position="621"/>
    </location>
</feature>
<protein>
    <recommendedName>
        <fullName evidence="6">Regulator of chromosome condensation</fullName>
    </recommendedName>
</protein>
<organism evidence="4 5">
    <name type="scientific">Strigomonas culicis</name>
    <dbReference type="NCBI Taxonomy" id="28005"/>
    <lineage>
        <taxon>Eukaryota</taxon>
        <taxon>Discoba</taxon>
        <taxon>Euglenozoa</taxon>
        <taxon>Kinetoplastea</taxon>
        <taxon>Metakinetoplastina</taxon>
        <taxon>Trypanosomatida</taxon>
        <taxon>Trypanosomatidae</taxon>
        <taxon>Strigomonadinae</taxon>
        <taxon>Strigomonas</taxon>
    </lineage>
</organism>
<dbReference type="SUPFAM" id="SSF50985">
    <property type="entry name" value="RCC1/BLIP-II"/>
    <property type="match status" value="1"/>
</dbReference>
<dbReference type="InterPro" id="IPR009091">
    <property type="entry name" value="RCC1/BLIP-II"/>
</dbReference>
<evidence type="ECO:0000256" key="1">
    <source>
        <dbReference type="ARBA" id="ARBA00022737"/>
    </source>
</evidence>
<comment type="caution">
    <text evidence="4">The sequence shown here is derived from an EMBL/GenBank/DDBJ whole genome shotgun (WGS) entry which is preliminary data.</text>
</comment>
<dbReference type="Gene3D" id="2.130.10.30">
    <property type="entry name" value="Regulator of chromosome condensation 1/beta-lactamase-inhibitor protein II"/>
    <property type="match status" value="1"/>
</dbReference>